<evidence type="ECO:0000259" key="8">
    <source>
        <dbReference type="PROSITE" id="PS50928"/>
    </source>
</evidence>
<sequence>MERKTQTAAVNSKLFAQIGYVGLYIVLTAVAVIQIVPLLWLMLFSLKNNEEIFNLAPFAFPERLRWENYEKVWTQGHISAYFFNSVWMTVVSVAVTVLLASLVTFALTRMKWKLQSLVLGIFMVGLMIPVHSTLIPLFSLFTQTNLTNHPLSIILTYIAFNLPITIMIMLGFYYTLPREVEEAAVMDGCSVNRIFFSIILPMTVSVLSTAVIINMIYNWNEFIFVNTFISSDKYKTLTVGIQNFIGQYTTDWGAIGATLMISILPILLAFVLLSNRIVEGIAAGSVKG</sequence>
<evidence type="ECO:0000256" key="2">
    <source>
        <dbReference type="ARBA" id="ARBA00022448"/>
    </source>
</evidence>
<comment type="similarity">
    <text evidence="7">Belongs to the binding-protein-dependent transport system permease family.</text>
</comment>
<feature type="domain" description="ABC transmembrane type-1" evidence="8">
    <location>
        <begin position="82"/>
        <end position="273"/>
    </location>
</feature>
<dbReference type="Proteomes" id="UP001597180">
    <property type="component" value="Unassembled WGS sequence"/>
</dbReference>
<dbReference type="PANTHER" id="PTHR43744:SF12">
    <property type="entry name" value="ABC TRANSPORTER PERMEASE PROTEIN MG189-RELATED"/>
    <property type="match status" value="1"/>
</dbReference>
<keyword evidence="10" id="KW-1185">Reference proteome</keyword>
<name>A0ABW3UZJ0_9BACL</name>
<dbReference type="RefSeq" id="WP_377741281.1">
    <property type="nucleotide sequence ID" value="NZ_BAABJG010000052.1"/>
</dbReference>
<gene>
    <name evidence="9" type="ORF">ACFQ4B_35345</name>
</gene>
<proteinExistence type="inferred from homology"/>
<organism evidence="9 10">
    <name type="scientific">Paenibacillus vulneris</name>
    <dbReference type="NCBI Taxonomy" id="1133364"/>
    <lineage>
        <taxon>Bacteria</taxon>
        <taxon>Bacillati</taxon>
        <taxon>Bacillota</taxon>
        <taxon>Bacilli</taxon>
        <taxon>Bacillales</taxon>
        <taxon>Paenibacillaceae</taxon>
        <taxon>Paenibacillus</taxon>
    </lineage>
</organism>
<dbReference type="Gene3D" id="1.10.3720.10">
    <property type="entry name" value="MetI-like"/>
    <property type="match status" value="1"/>
</dbReference>
<evidence type="ECO:0000256" key="3">
    <source>
        <dbReference type="ARBA" id="ARBA00022475"/>
    </source>
</evidence>
<feature type="transmembrane region" description="Helical" evidence="7">
    <location>
        <begin position="153"/>
        <end position="174"/>
    </location>
</feature>
<reference evidence="10" key="1">
    <citation type="journal article" date="2019" name="Int. J. Syst. Evol. Microbiol.">
        <title>The Global Catalogue of Microorganisms (GCM) 10K type strain sequencing project: providing services to taxonomists for standard genome sequencing and annotation.</title>
        <authorList>
            <consortium name="The Broad Institute Genomics Platform"/>
            <consortium name="The Broad Institute Genome Sequencing Center for Infectious Disease"/>
            <person name="Wu L."/>
            <person name="Ma J."/>
        </authorList>
    </citation>
    <scope>NUCLEOTIDE SEQUENCE [LARGE SCALE GENOMIC DNA]</scope>
    <source>
        <strain evidence="10">CCUG 53270</strain>
    </source>
</reference>
<dbReference type="CDD" id="cd06261">
    <property type="entry name" value="TM_PBP2"/>
    <property type="match status" value="1"/>
</dbReference>
<keyword evidence="5 7" id="KW-1133">Transmembrane helix</keyword>
<comment type="subcellular location">
    <subcellularLocation>
        <location evidence="1 7">Cell membrane</location>
        <topology evidence="1 7">Multi-pass membrane protein</topology>
    </subcellularLocation>
</comment>
<feature type="transmembrane region" description="Helical" evidence="7">
    <location>
        <begin position="194"/>
        <end position="217"/>
    </location>
</feature>
<evidence type="ECO:0000256" key="6">
    <source>
        <dbReference type="ARBA" id="ARBA00023136"/>
    </source>
</evidence>
<dbReference type="InterPro" id="IPR035906">
    <property type="entry name" value="MetI-like_sf"/>
</dbReference>
<keyword evidence="2 7" id="KW-0813">Transport</keyword>
<feature type="transmembrane region" description="Helical" evidence="7">
    <location>
        <begin position="117"/>
        <end position="141"/>
    </location>
</feature>
<protein>
    <submittedName>
        <fullName evidence="9">Carbohydrate ABC transporter permease</fullName>
    </submittedName>
</protein>
<feature type="transmembrane region" description="Helical" evidence="7">
    <location>
        <begin position="252"/>
        <end position="273"/>
    </location>
</feature>
<evidence type="ECO:0000313" key="9">
    <source>
        <dbReference type="EMBL" id="MFD1225371.1"/>
    </source>
</evidence>
<accession>A0ABW3UZJ0</accession>
<evidence type="ECO:0000256" key="4">
    <source>
        <dbReference type="ARBA" id="ARBA00022692"/>
    </source>
</evidence>
<keyword evidence="6 7" id="KW-0472">Membrane</keyword>
<comment type="caution">
    <text evidence="9">The sequence shown here is derived from an EMBL/GenBank/DDBJ whole genome shotgun (WGS) entry which is preliminary data.</text>
</comment>
<dbReference type="PROSITE" id="PS50928">
    <property type="entry name" value="ABC_TM1"/>
    <property type="match status" value="1"/>
</dbReference>
<keyword evidence="4 7" id="KW-0812">Transmembrane</keyword>
<dbReference type="SUPFAM" id="SSF161098">
    <property type="entry name" value="MetI-like"/>
    <property type="match status" value="1"/>
</dbReference>
<evidence type="ECO:0000256" key="1">
    <source>
        <dbReference type="ARBA" id="ARBA00004651"/>
    </source>
</evidence>
<dbReference type="PANTHER" id="PTHR43744">
    <property type="entry name" value="ABC TRANSPORTER PERMEASE PROTEIN MG189-RELATED-RELATED"/>
    <property type="match status" value="1"/>
</dbReference>
<dbReference type="InterPro" id="IPR000515">
    <property type="entry name" value="MetI-like"/>
</dbReference>
<feature type="transmembrane region" description="Helical" evidence="7">
    <location>
        <begin position="81"/>
        <end position="105"/>
    </location>
</feature>
<dbReference type="EMBL" id="JBHTLU010000058">
    <property type="protein sequence ID" value="MFD1225371.1"/>
    <property type="molecule type" value="Genomic_DNA"/>
</dbReference>
<dbReference type="Pfam" id="PF00528">
    <property type="entry name" value="BPD_transp_1"/>
    <property type="match status" value="1"/>
</dbReference>
<evidence type="ECO:0000256" key="5">
    <source>
        <dbReference type="ARBA" id="ARBA00022989"/>
    </source>
</evidence>
<keyword evidence="3" id="KW-1003">Cell membrane</keyword>
<feature type="transmembrane region" description="Helical" evidence="7">
    <location>
        <begin position="21"/>
        <end position="43"/>
    </location>
</feature>
<evidence type="ECO:0000256" key="7">
    <source>
        <dbReference type="RuleBase" id="RU363032"/>
    </source>
</evidence>
<evidence type="ECO:0000313" key="10">
    <source>
        <dbReference type="Proteomes" id="UP001597180"/>
    </source>
</evidence>